<dbReference type="InterPro" id="IPR001781">
    <property type="entry name" value="Znf_LIM"/>
</dbReference>
<gene>
    <name evidence="5" type="primary">Crip2_1</name>
    <name evidence="5" type="ORF">N1851_012266</name>
</gene>
<evidence type="ECO:0000256" key="1">
    <source>
        <dbReference type="ARBA" id="ARBA00022723"/>
    </source>
</evidence>
<evidence type="ECO:0000259" key="4">
    <source>
        <dbReference type="Pfam" id="PF00412"/>
    </source>
</evidence>
<dbReference type="GO" id="GO:0008630">
    <property type="term" value="P:intrinsic apoptotic signaling pathway in response to DNA damage"/>
    <property type="evidence" value="ECO:0007669"/>
    <property type="project" value="TreeGrafter"/>
</dbReference>
<accession>A0AA47MWK1</accession>
<dbReference type="AlphaFoldDB" id="A0AA47MWK1"/>
<organism evidence="5 6">
    <name type="scientific">Merluccius polli</name>
    <name type="common">Benguela hake</name>
    <name type="synonym">Merluccius cadenati</name>
    <dbReference type="NCBI Taxonomy" id="89951"/>
    <lineage>
        <taxon>Eukaryota</taxon>
        <taxon>Metazoa</taxon>
        <taxon>Chordata</taxon>
        <taxon>Craniata</taxon>
        <taxon>Vertebrata</taxon>
        <taxon>Euteleostomi</taxon>
        <taxon>Actinopterygii</taxon>
        <taxon>Neopterygii</taxon>
        <taxon>Teleostei</taxon>
        <taxon>Neoteleostei</taxon>
        <taxon>Acanthomorphata</taxon>
        <taxon>Zeiogadaria</taxon>
        <taxon>Gadariae</taxon>
        <taxon>Gadiformes</taxon>
        <taxon>Gadoidei</taxon>
        <taxon>Merlucciidae</taxon>
        <taxon>Merluccius</taxon>
    </lineage>
</organism>
<keyword evidence="2" id="KW-0862">Zinc</keyword>
<dbReference type="Pfam" id="PF00412">
    <property type="entry name" value="LIM"/>
    <property type="match status" value="1"/>
</dbReference>
<name>A0AA47MWK1_MERPO</name>
<dbReference type="EMBL" id="JAOPHQ010002186">
    <property type="protein sequence ID" value="KAK0148028.1"/>
    <property type="molecule type" value="Genomic_DNA"/>
</dbReference>
<keyword evidence="3" id="KW-0440">LIM domain</keyword>
<reference evidence="5" key="1">
    <citation type="journal article" date="2023" name="Front. Mar. Sci.">
        <title>A new Merluccius polli reference genome to investigate the effects of global change in West African waters.</title>
        <authorList>
            <person name="Mateo J.L."/>
            <person name="Blanco-Fernandez C."/>
            <person name="Garcia-Vazquez E."/>
            <person name="Machado-Schiaffino G."/>
        </authorList>
    </citation>
    <scope>NUCLEOTIDE SEQUENCE</scope>
    <source>
        <strain evidence="5">C29</strain>
        <tissue evidence="5">Fin</tissue>
    </source>
</reference>
<dbReference type="PANTHER" id="PTHR46074">
    <property type="entry name" value="CYSTEINE-RICH PROTEIN CRIP FAMILY MEMBER"/>
    <property type="match status" value="1"/>
</dbReference>
<dbReference type="Gene3D" id="2.10.110.10">
    <property type="entry name" value="Cysteine Rich Protein"/>
    <property type="match status" value="1"/>
</dbReference>
<dbReference type="GO" id="GO:0008270">
    <property type="term" value="F:zinc ion binding"/>
    <property type="evidence" value="ECO:0007669"/>
    <property type="project" value="TreeGrafter"/>
</dbReference>
<keyword evidence="6" id="KW-1185">Reference proteome</keyword>
<protein>
    <submittedName>
        <fullName evidence="5">Cysteine-rich protein 2</fullName>
    </submittedName>
</protein>
<dbReference type="GO" id="GO:0010468">
    <property type="term" value="P:regulation of gene expression"/>
    <property type="evidence" value="ECO:0007669"/>
    <property type="project" value="TreeGrafter"/>
</dbReference>
<evidence type="ECO:0000313" key="6">
    <source>
        <dbReference type="Proteomes" id="UP001174136"/>
    </source>
</evidence>
<dbReference type="PANTHER" id="PTHR46074:SF3">
    <property type="entry name" value="CYSTEINE-RICH PROTEIN 1"/>
    <property type="match status" value="1"/>
</dbReference>
<proteinExistence type="predicted"/>
<evidence type="ECO:0000256" key="2">
    <source>
        <dbReference type="ARBA" id="ARBA00022833"/>
    </source>
</evidence>
<keyword evidence="1" id="KW-0479">Metal-binding</keyword>
<dbReference type="Proteomes" id="UP001174136">
    <property type="component" value="Unassembled WGS sequence"/>
</dbReference>
<comment type="caution">
    <text evidence="5">The sequence shown here is derived from an EMBL/GenBank/DDBJ whole genome shotgun (WGS) entry which is preliminary data.</text>
</comment>
<feature type="domain" description="LIM zinc-binding" evidence="4">
    <location>
        <begin position="34"/>
        <end position="62"/>
    </location>
</feature>
<evidence type="ECO:0000313" key="5">
    <source>
        <dbReference type="EMBL" id="KAK0148028.1"/>
    </source>
</evidence>
<evidence type="ECO:0000256" key="3">
    <source>
        <dbReference type="ARBA" id="ARBA00023038"/>
    </source>
</evidence>
<sequence>MTSSSSVGYVSPLWLAVSGHSGFNDAGAMEPEKVSSLGKEWHKLCLKCDRCNKLLTAGGHAELSVEVSPEQDA</sequence>